<sequence>MYANNGGLSKEIREFGEAVKLLLLNRKLFLRAKIVAAERSLLDGYPDTKTTL</sequence>
<dbReference type="Proteomes" id="UP001196413">
    <property type="component" value="Unassembled WGS sequence"/>
</dbReference>
<dbReference type="AlphaFoldDB" id="A0AAD5RE28"/>
<reference evidence="1" key="1">
    <citation type="submission" date="2021-06" db="EMBL/GenBank/DDBJ databases">
        <title>Parelaphostrongylus tenuis whole genome reference sequence.</title>
        <authorList>
            <person name="Garwood T.J."/>
            <person name="Larsen P.A."/>
            <person name="Fountain-Jones N.M."/>
            <person name="Garbe J.R."/>
            <person name="Macchietto M.G."/>
            <person name="Kania S.A."/>
            <person name="Gerhold R.W."/>
            <person name="Richards J.E."/>
            <person name="Wolf T.M."/>
        </authorList>
    </citation>
    <scope>NUCLEOTIDE SEQUENCE</scope>
    <source>
        <strain evidence="1">MNPRO001-30</strain>
        <tissue evidence="1">Meninges</tissue>
    </source>
</reference>
<evidence type="ECO:0000313" key="1">
    <source>
        <dbReference type="EMBL" id="KAJ1374517.1"/>
    </source>
</evidence>
<proteinExistence type="predicted"/>
<comment type="caution">
    <text evidence="1">The sequence shown here is derived from an EMBL/GenBank/DDBJ whole genome shotgun (WGS) entry which is preliminary data.</text>
</comment>
<protein>
    <submittedName>
        <fullName evidence="1">Uncharacterized protein</fullName>
    </submittedName>
</protein>
<organism evidence="1 2">
    <name type="scientific">Parelaphostrongylus tenuis</name>
    <name type="common">Meningeal worm</name>
    <dbReference type="NCBI Taxonomy" id="148309"/>
    <lineage>
        <taxon>Eukaryota</taxon>
        <taxon>Metazoa</taxon>
        <taxon>Ecdysozoa</taxon>
        <taxon>Nematoda</taxon>
        <taxon>Chromadorea</taxon>
        <taxon>Rhabditida</taxon>
        <taxon>Rhabditina</taxon>
        <taxon>Rhabditomorpha</taxon>
        <taxon>Strongyloidea</taxon>
        <taxon>Metastrongylidae</taxon>
        <taxon>Parelaphostrongylus</taxon>
    </lineage>
</organism>
<keyword evidence="2" id="KW-1185">Reference proteome</keyword>
<accession>A0AAD5RE28</accession>
<name>A0AAD5RE28_PARTN</name>
<gene>
    <name evidence="1" type="ORF">KIN20_037220</name>
</gene>
<evidence type="ECO:0000313" key="2">
    <source>
        <dbReference type="Proteomes" id="UP001196413"/>
    </source>
</evidence>
<dbReference type="EMBL" id="JAHQIW010007465">
    <property type="protein sequence ID" value="KAJ1374517.1"/>
    <property type="molecule type" value="Genomic_DNA"/>
</dbReference>